<evidence type="ECO:0000313" key="2">
    <source>
        <dbReference type="EMBL" id="OMJ85992.1"/>
    </source>
</evidence>
<dbReference type="InterPro" id="IPR018490">
    <property type="entry name" value="cNMP-bd_dom_sf"/>
</dbReference>
<organism evidence="2 3">
    <name type="scientific">Stentor coeruleus</name>
    <dbReference type="NCBI Taxonomy" id="5963"/>
    <lineage>
        <taxon>Eukaryota</taxon>
        <taxon>Sar</taxon>
        <taxon>Alveolata</taxon>
        <taxon>Ciliophora</taxon>
        <taxon>Postciliodesmatophora</taxon>
        <taxon>Heterotrichea</taxon>
        <taxon>Heterotrichida</taxon>
        <taxon>Stentoridae</taxon>
        <taxon>Stentor</taxon>
    </lineage>
</organism>
<feature type="domain" description="Cyclic nucleotide-binding" evidence="1">
    <location>
        <begin position="60"/>
        <end position="167"/>
    </location>
</feature>
<dbReference type="InterPro" id="IPR000595">
    <property type="entry name" value="cNMP-bd_dom"/>
</dbReference>
<dbReference type="SMART" id="SM00100">
    <property type="entry name" value="cNMP"/>
    <property type="match status" value="2"/>
</dbReference>
<sequence>MNDNTLINKVRQICKKKPNERSNIDIQDLQDLTKHSKIFQSLNETNGENAHLICCRYLLYEFCHAGNYLFQVGDLGTRFYIIIKGKVGVEIPIKDENTGEIKHLEVVQISKGGCFGELALESSKPRAASIKCKIDSHFVYLEKVDYNRMIAKLVQDKRNEMVKFLQSLPAFSNMTKTTLGKLTYNFKEKDFSKGQIVYKEGEIPVDVYLVIEGEFLFQKKILVEDGRRKKFLYNEAYSEHAEVLRFRTKGLIKKLVQIGDICKLGIGELFGVEELDDEPRRSTCICNSTKAKVLCISRSDFFKRIRGEEVFEYLQKKSNFKAQELESRASVWRFIAEDKAASLSPIQMRKREKCYLQNIESSRKHSPLLEKSSTTHMFSRRVELFHSNFLRKLVEIELNKKGSTLVSRHKNWHTPSEKVYSNRDLNSQY</sequence>
<feature type="domain" description="Cyclic nucleotide-binding" evidence="1">
    <location>
        <begin position="170"/>
        <end position="215"/>
    </location>
</feature>
<name>A0A1R2CAH0_9CILI</name>
<reference evidence="2 3" key="1">
    <citation type="submission" date="2016-11" db="EMBL/GenBank/DDBJ databases">
        <title>The macronuclear genome of Stentor coeruleus: a giant cell with tiny introns.</title>
        <authorList>
            <person name="Slabodnick M."/>
            <person name="Ruby J.G."/>
            <person name="Reiff S.B."/>
            <person name="Swart E.C."/>
            <person name="Gosai S."/>
            <person name="Prabakaran S."/>
            <person name="Witkowska E."/>
            <person name="Larue G.E."/>
            <person name="Fisher S."/>
            <person name="Freeman R.M."/>
            <person name="Gunawardena J."/>
            <person name="Chu W."/>
            <person name="Stover N.A."/>
            <person name="Gregory B.D."/>
            <person name="Nowacki M."/>
            <person name="Derisi J."/>
            <person name="Roy S.W."/>
            <person name="Marshall W.F."/>
            <person name="Sood P."/>
        </authorList>
    </citation>
    <scope>NUCLEOTIDE SEQUENCE [LARGE SCALE GENOMIC DNA]</scope>
    <source>
        <strain evidence="2">WM001</strain>
    </source>
</reference>
<dbReference type="CDD" id="cd00038">
    <property type="entry name" value="CAP_ED"/>
    <property type="match status" value="2"/>
</dbReference>
<dbReference type="SUPFAM" id="SSF51206">
    <property type="entry name" value="cAMP-binding domain-like"/>
    <property type="match status" value="2"/>
</dbReference>
<dbReference type="PROSITE" id="PS50042">
    <property type="entry name" value="CNMP_BINDING_3"/>
    <property type="match status" value="2"/>
</dbReference>
<dbReference type="InterPro" id="IPR014710">
    <property type="entry name" value="RmlC-like_jellyroll"/>
</dbReference>
<dbReference type="OrthoDB" id="417078at2759"/>
<gene>
    <name evidence="2" type="ORF">SteCoe_12560</name>
</gene>
<comment type="caution">
    <text evidence="2">The sequence shown here is derived from an EMBL/GenBank/DDBJ whole genome shotgun (WGS) entry which is preliminary data.</text>
</comment>
<evidence type="ECO:0000259" key="1">
    <source>
        <dbReference type="PROSITE" id="PS50042"/>
    </source>
</evidence>
<proteinExistence type="predicted"/>
<dbReference type="InterPro" id="IPR018488">
    <property type="entry name" value="cNMP-bd_CS"/>
</dbReference>
<evidence type="ECO:0000313" key="3">
    <source>
        <dbReference type="Proteomes" id="UP000187209"/>
    </source>
</evidence>
<dbReference type="AlphaFoldDB" id="A0A1R2CAH0"/>
<dbReference type="PANTHER" id="PTHR23011:SF28">
    <property type="entry name" value="CYCLIC NUCLEOTIDE-BINDING DOMAIN CONTAINING PROTEIN"/>
    <property type="match status" value="1"/>
</dbReference>
<protein>
    <recommendedName>
        <fullName evidence="1">Cyclic nucleotide-binding domain-containing protein</fullName>
    </recommendedName>
</protein>
<accession>A0A1R2CAH0</accession>
<dbReference type="EMBL" id="MPUH01000219">
    <property type="protein sequence ID" value="OMJ85992.1"/>
    <property type="molecule type" value="Genomic_DNA"/>
</dbReference>
<dbReference type="PROSITE" id="PS00889">
    <property type="entry name" value="CNMP_BINDING_2"/>
    <property type="match status" value="1"/>
</dbReference>
<dbReference type="Gene3D" id="2.60.120.10">
    <property type="entry name" value="Jelly Rolls"/>
    <property type="match status" value="2"/>
</dbReference>
<dbReference type="Pfam" id="PF00027">
    <property type="entry name" value="cNMP_binding"/>
    <property type="match status" value="1"/>
</dbReference>
<dbReference type="PANTHER" id="PTHR23011">
    <property type="entry name" value="CYCLIC NUCLEOTIDE-BINDING DOMAIN CONTAINING PROTEIN"/>
    <property type="match status" value="1"/>
</dbReference>
<keyword evidence="3" id="KW-1185">Reference proteome</keyword>
<dbReference type="Proteomes" id="UP000187209">
    <property type="component" value="Unassembled WGS sequence"/>
</dbReference>